<keyword evidence="3" id="KW-1185">Reference proteome</keyword>
<dbReference type="AlphaFoldDB" id="A0A1Y1IFD5"/>
<evidence type="ECO:0000256" key="1">
    <source>
        <dbReference type="SAM" id="Coils"/>
    </source>
</evidence>
<evidence type="ECO:0000313" key="2">
    <source>
        <dbReference type="EMBL" id="GAQ87781.1"/>
    </source>
</evidence>
<evidence type="ECO:0000313" key="3">
    <source>
        <dbReference type="Proteomes" id="UP000054558"/>
    </source>
</evidence>
<reference evidence="2 3" key="1">
    <citation type="journal article" date="2014" name="Nat. Commun.">
        <title>Klebsormidium flaccidum genome reveals primary factors for plant terrestrial adaptation.</title>
        <authorList>
            <person name="Hori K."/>
            <person name="Maruyama F."/>
            <person name="Fujisawa T."/>
            <person name="Togashi T."/>
            <person name="Yamamoto N."/>
            <person name="Seo M."/>
            <person name="Sato S."/>
            <person name="Yamada T."/>
            <person name="Mori H."/>
            <person name="Tajima N."/>
            <person name="Moriyama T."/>
            <person name="Ikeuchi M."/>
            <person name="Watanabe M."/>
            <person name="Wada H."/>
            <person name="Kobayashi K."/>
            <person name="Saito M."/>
            <person name="Masuda T."/>
            <person name="Sasaki-Sekimoto Y."/>
            <person name="Mashiguchi K."/>
            <person name="Awai K."/>
            <person name="Shimojima M."/>
            <person name="Masuda S."/>
            <person name="Iwai M."/>
            <person name="Nobusawa T."/>
            <person name="Narise T."/>
            <person name="Kondo S."/>
            <person name="Saito H."/>
            <person name="Sato R."/>
            <person name="Murakawa M."/>
            <person name="Ihara Y."/>
            <person name="Oshima-Yamada Y."/>
            <person name="Ohtaka K."/>
            <person name="Satoh M."/>
            <person name="Sonobe K."/>
            <person name="Ishii M."/>
            <person name="Ohtani R."/>
            <person name="Kanamori-Sato M."/>
            <person name="Honoki R."/>
            <person name="Miyazaki D."/>
            <person name="Mochizuki H."/>
            <person name="Umetsu J."/>
            <person name="Higashi K."/>
            <person name="Shibata D."/>
            <person name="Kamiya Y."/>
            <person name="Sato N."/>
            <person name="Nakamura Y."/>
            <person name="Tabata S."/>
            <person name="Ida S."/>
            <person name="Kurokawa K."/>
            <person name="Ohta H."/>
        </authorList>
    </citation>
    <scope>NUCLEOTIDE SEQUENCE [LARGE SCALE GENOMIC DNA]</scope>
    <source>
        <strain evidence="2 3">NIES-2285</strain>
    </source>
</reference>
<proteinExistence type="predicted"/>
<accession>A0A1Y1IFD5</accession>
<organism evidence="2 3">
    <name type="scientific">Klebsormidium nitens</name>
    <name type="common">Green alga</name>
    <name type="synonym">Ulothrix nitens</name>
    <dbReference type="NCBI Taxonomy" id="105231"/>
    <lineage>
        <taxon>Eukaryota</taxon>
        <taxon>Viridiplantae</taxon>
        <taxon>Streptophyta</taxon>
        <taxon>Klebsormidiophyceae</taxon>
        <taxon>Klebsormidiales</taxon>
        <taxon>Klebsormidiaceae</taxon>
        <taxon>Klebsormidium</taxon>
    </lineage>
</organism>
<dbReference type="Proteomes" id="UP000054558">
    <property type="component" value="Unassembled WGS sequence"/>
</dbReference>
<feature type="coiled-coil region" evidence="1">
    <location>
        <begin position="5"/>
        <end position="79"/>
    </location>
</feature>
<name>A0A1Y1IFD5_KLENI</name>
<sequence length="230" mass="25973">MEEEIKRINDQIAEVDAEIKDVGQQIATAEKAWRSLEDGRDKDTWLKREEDLRVRERQLREEKHQLREEKRDKEALLRRNSLAAVHCVVKWEGEDLPTVVEPVAHTPIEILHAFCEARLVKSAGLKPLDLILTDQKGQELTNGSPIPTSTAATPLRVVLRNETAFSERSSHCSASSITPHTLRVAEAAIGWTQKCSNWPVKLPNPIPTVLRYEPKALRGKKKSDEAANTP</sequence>
<gene>
    <name evidence="2" type="ORF">KFL_003770010</name>
</gene>
<keyword evidence="1" id="KW-0175">Coiled coil</keyword>
<protein>
    <submittedName>
        <fullName evidence="2">Uncharacterized protein</fullName>
    </submittedName>
</protein>
<dbReference type="EMBL" id="DF237326">
    <property type="protein sequence ID" value="GAQ87781.1"/>
    <property type="molecule type" value="Genomic_DNA"/>
</dbReference>